<keyword evidence="4 11" id="KW-0690">Ribosome biogenesis</keyword>
<dbReference type="FunFam" id="3.30.1370.10:FF:000011">
    <property type="entry name" value="KRR1 small subunit processome component"/>
    <property type="match status" value="1"/>
</dbReference>
<evidence type="ECO:0000256" key="7">
    <source>
        <dbReference type="ARBA" id="ARBA00023242"/>
    </source>
</evidence>
<dbReference type="InterPro" id="IPR048549">
    <property type="entry name" value="KRR1-like_KH2_euk"/>
</dbReference>
<evidence type="ECO:0000256" key="2">
    <source>
        <dbReference type="ARBA" id="ARBA00009344"/>
    </source>
</evidence>
<dbReference type="AlphaFoldDB" id="A0AAN7HFX0"/>
<dbReference type="GO" id="GO:0032040">
    <property type="term" value="C:small-subunit processome"/>
    <property type="evidence" value="ECO:0007669"/>
    <property type="project" value="TreeGrafter"/>
</dbReference>
<evidence type="ECO:0000256" key="6">
    <source>
        <dbReference type="ARBA" id="ARBA00022884"/>
    </source>
</evidence>
<comment type="similarity">
    <text evidence="2 11">Belongs to the KRR1 family.</text>
</comment>
<protein>
    <recommendedName>
        <fullName evidence="3 11">KRR1 small subunit processome component</fullName>
    </recommendedName>
    <alternativeName>
        <fullName evidence="11">KRR-R motif-containing protein 1</fullName>
    </alternativeName>
</protein>
<dbReference type="EMBL" id="MU860041">
    <property type="protein sequence ID" value="KAK4240365.1"/>
    <property type="molecule type" value="Genomic_DNA"/>
</dbReference>
<reference evidence="14" key="1">
    <citation type="journal article" date="2023" name="Mol. Phylogenet. Evol.">
        <title>Genome-scale phylogeny and comparative genomics of the fungal order Sordariales.</title>
        <authorList>
            <person name="Hensen N."/>
            <person name="Bonometti L."/>
            <person name="Westerberg I."/>
            <person name="Brannstrom I.O."/>
            <person name="Guillou S."/>
            <person name="Cros-Aarteil S."/>
            <person name="Calhoun S."/>
            <person name="Haridas S."/>
            <person name="Kuo A."/>
            <person name="Mondo S."/>
            <person name="Pangilinan J."/>
            <person name="Riley R."/>
            <person name="LaButti K."/>
            <person name="Andreopoulos B."/>
            <person name="Lipzen A."/>
            <person name="Chen C."/>
            <person name="Yan M."/>
            <person name="Daum C."/>
            <person name="Ng V."/>
            <person name="Clum A."/>
            <person name="Steindorff A."/>
            <person name="Ohm R.A."/>
            <person name="Martin F."/>
            <person name="Silar P."/>
            <person name="Natvig D.O."/>
            <person name="Lalanne C."/>
            <person name="Gautier V."/>
            <person name="Ament-Velasquez S.L."/>
            <person name="Kruys A."/>
            <person name="Hutchinson M.I."/>
            <person name="Powell A.J."/>
            <person name="Barry K."/>
            <person name="Miller A.N."/>
            <person name="Grigoriev I.V."/>
            <person name="Debuchy R."/>
            <person name="Gladieux P."/>
            <person name="Hiltunen Thoren M."/>
            <person name="Johannesson H."/>
        </authorList>
    </citation>
    <scope>NUCLEOTIDE SEQUENCE</scope>
    <source>
        <strain evidence="14">CBS 532.94</strain>
    </source>
</reference>
<sequence length="322" mass="37408">MPSTHKKDKPWDTDDIDKWKIEPFTKEESSGPFLEESSFMTLFPKYRERYLKDSWPLVTKALEKHGISATLDLVEGSMTVKTTRKTFDPAAILNARDLIKLLARSVPAPQAIKILEDGMACDIIKIRNMVRNKERFVKRRQRILGQNGTTLKALELLTQTYILVHGNTVSVMGPFKGLKEVRRVVEDTMNNIHPIYLIKELMIKRELAKDPALAHEDWSRYLPNFKKRTLSKRRKPFKVTDKSKKPYTPFPPAPEKSKVDMQIESGEYFLSKEAKQRSAEAERAEKAKQKKEEKKREREREFVPPEESTGKPKSKKRKTTHD</sequence>
<dbReference type="InterPro" id="IPR036612">
    <property type="entry name" value="KH_dom_type_1_sf"/>
</dbReference>
<comment type="subunit">
    <text evidence="10">Component of the ribosomal small subunit (SSU) processome composed of at least 40 protein subunits and snoRNA U3. Interacts with snoRNA U3. Interacts with MPP10, KRI1 and with ribosomal proteins RPS1A, RPS4A, RPS4B, RPS8A, RPS8B, RPS11A, RPS11B, RPS13, RPS24, RPS25, RPL4A, RPL7B, RPL8, RPL23, RPL25 and RPL28.</text>
</comment>
<feature type="compositionally biased region" description="Basic residues" evidence="12">
    <location>
        <begin position="312"/>
        <end position="322"/>
    </location>
</feature>
<evidence type="ECO:0000256" key="3">
    <source>
        <dbReference type="ARBA" id="ARBA00017405"/>
    </source>
</evidence>
<dbReference type="CDD" id="cd22393">
    <property type="entry name" value="KH-I_KRR1_rpt1"/>
    <property type="match status" value="1"/>
</dbReference>
<comment type="function">
    <text evidence="9">Required for 40S ribosome biogenesis. Involved in nucleolar processing of pre-18S ribosomal RNA and ribosome assembly. Essential for vegetative growth.</text>
</comment>
<dbReference type="Proteomes" id="UP001303760">
    <property type="component" value="Unassembled WGS sequence"/>
</dbReference>
<dbReference type="InterPro" id="IPR024166">
    <property type="entry name" value="rRNA_assembly_KRR1"/>
</dbReference>
<dbReference type="Gene3D" id="3.30.1370.10">
    <property type="entry name" value="K Homology domain, type 1"/>
    <property type="match status" value="2"/>
</dbReference>
<dbReference type="PANTHER" id="PTHR12581:SF0">
    <property type="entry name" value="KRR1 SMALL SUBUNIT PROCESSOME COMPONENT HOMOLOG"/>
    <property type="match status" value="1"/>
</dbReference>
<dbReference type="GO" id="GO:0003723">
    <property type="term" value="F:RNA binding"/>
    <property type="evidence" value="ECO:0007669"/>
    <property type="project" value="UniProtKB-KW"/>
</dbReference>
<keyword evidence="15" id="KW-1185">Reference proteome</keyword>
<dbReference type="PANTHER" id="PTHR12581">
    <property type="entry name" value="HIV-1 REV BINDING PROTEIN 2, 3"/>
    <property type="match status" value="1"/>
</dbReference>
<dbReference type="InterPro" id="IPR048550">
    <property type="entry name" value="KRR1-like_KH1_euk"/>
</dbReference>
<name>A0AAN7HFX0_9PEZI</name>
<keyword evidence="6 11" id="KW-0694">RNA-binding</keyword>
<evidence type="ECO:0000256" key="8">
    <source>
        <dbReference type="ARBA" id="ARBA00023274"/>
    </source>
</evidence>
<dbReference type="GO" id="GO:0006364">
    <property type="term" value="P:rRNA processing"/>
    <property type="evidence" value="ECO:0007669"/>
    <property type="project" value="UniProtKB-KW"/>
</dbReference>
<reference evidence="14" key="2">
    <citation type="submission" date="2023-05" db="EMBL/GenBank/DDBJ databases">
        <authorList>
            <consortium name="Lawrence Berkeley National Laboratory"/>
            <person name="Steindorff A."/>
            <person name="Hensen N."/>
            <person name="Bonometti L."/>
            <person name="Westerberg I."/>
            <person name="Brannstrom I.O."/>
            <person name="Guillou S."/>
            <person name="Cros-Aarteil S."/>
            <person name="Calhoun S."/>
            <person name="Haridas S."/>
            <person name="Kuo A."/>
            <person name="Mondo S."/>
            <person name="Pangilinan J."/>
            <person name="Riley R."/>
            <person name="Labutti K."/>
            <person name="Andreopoulos B."/>
            <person name="Lipzen A."/>
            <person name="Chen C."/>
            <person name="Yanf M."/>
            <person name="Daum C."/>
            <person name="Ng V."/>
            <person name="Clum A."/>
            <person name="Ohm R."/>
            <person name="Martin F."/>
            <person name="Silar P."/>
            <person name="Natvig D."/>
            <person name="Lalanne C."/>
            <person name="Gautier V."/>
            <person name="Ament-Velasquez S.L."/>
            <person name="Kruys A."/>
            <person name="Hutchinson M.I."/>
            <person name="Powell A.J."/>
            <person name="Barry K."/>
            <person name="Miller A.N."/>
            <person name="Grigoriev I.V."/>
            <person name="Debuchy R."/>
            <person name="Gladieux P."/>
            <person name="Thoren M.H."/>
            <person name="Johannesson H."/>
        </authorList>
    </citation>
    <scope>NUCLEOTIDE SEQUENCE</scope>
    <source>
        <strain evidence="14">CBS 532.94</strain>
    </source>
</reference>
<keyword evidence="8 11" id="KW-0687">Ribonucleoprotein</keyword>
<keyword evidence="5 11" id="KW-0698">rRNA processing</keyword>
<dbReference type="SUPFAM" id="SSF54791">
    <property type="entry name" value="Eukaryotic type KH-domain (KH-domain type I)"/>
    <property type="match status" value="1"/>
</dbReference>
<dbReference type="FunFam" id="3.30.1370.10:FF:000014">
    <property type="entry name" value="KRR1 small subunit processome component"/>
    <property type="match status" value="1"/>
</dbReference>
<comment type="caution">
    <text evidence="14">The sequence shown here is derived from an EMBL/GenBank/DDBJ whole genome shotgun (WGS) entry which is preliminary data.</text>
</comment>
<evidence type="ECO:0000256" key="4">
    <source>
        <dbReference type="ARBA" id="ARBA00022517"/>
    </source>
</evidence>
<evidence type="ECO:0000256" key="1">
    <source>
        <dbReference type="ARBA" id="ARBA00004604"/>
    </source>
</evidence>
<dbReference type="PIRSF" id="PIRSF006515">
    <property type="entry name" value="KRR1"/>
    <property type="match status" value="1"/>
</dbReference>
<dbReference type="InterPro" id="IPR004087">
    <property type="entry name" value="KH_dom"/>
</dbReference>
<evidence type="ECO:0000313" key="15">
    <source>
        <dbReference type="Proteomes" id="UP001303760"/>
    </source>
</evidence>
<evidence type="ECO:0000256" key="5">
    <source>
        <dbReference type="ARBA" id="ARBA00022552"/>
    </source>
</evidence>
<keyword evidence="7 11" id="KW-0539">Nucleus</keyword>
<proteinExistence type="inferred from homology"/>
<dbReference type="Pfam" id="PF17903">
    <property type="entry name" value="KH_KRR1_1st"/>
    <property type="match status" value="1"/>
</dbReference>
<feature type="compositionally biased region" description="Basic and acidic residues" evidence="12">
    <location>
        <begin position="270"/>
        <end position="303"/>
    </location>
</feature>
<feature type="domain" description="K Homology" evidence="13">
    <location>
        <begin position="122"/>
        <end position="190"/>
    </location>
</feature>
<gene>
    <name evidence="14" type="ORF">C8A03DRAFT_13280</name>
</gene>
<dbReference type="InterPro" id="IPR048548">
    <property type="entry name" value="KRR1-like_KH2"/>
</dbReference>
<dbReference type="InterPro" id="IPR041174">
    <property type="entry name" value="KRR1-like_KH1"/>
</dbReference>
<comment type="subcellular location">
    <subcellularLocation>
        <location evidence="1 11">Nucleus</location>
        <location evidence="1 11">Nucleolus</location>
    </subcellularLocation>
</comment>
<evidence type="ECO:0000259" key="13">
    <source>
        <dbReference type="SMART" id="SM00322"/>
    </source>
</evidence>
<evidence type="ECO:0000256" key="9">
    <source>
        <dbReference type="ARBA" id="ARBA00024668"/>
    </source>
</evidence>
<accession>A0AAN7HFX0</accession>
<dbReference type="CDD" id="cd22394">
    <property type="entry name" value="KH-I_KRR1_rpt2"/>
    <property type="match status" value="1"/>
</dbReference>
<dbReference type="SMART" id="SM00322">
    <property type="entry name" value="KH"/>
    <property type="match status" value="1"/>
</dbReference>
<evidence type="ECO:0000256" key="12">
    <source>
        <dbReference type="SAM" id="MobiDB-lite"/>
    </source>
</evidence>
<organism evidence="14 15">
    <name type="scientific">Achaetomium macrosporum</name>
    <dbReference type="NCBI Taxonomy" id="79813"/>
    <lineage>
        <taxon>Eukaryota</taxon>
        <taxon>Fungi</taxon>
        <taxon>Dikarya</taxon>
        <taxon>Ascomycota</taxon>
        <taxon>Pezizomycotina</taxon>
        <taxon>Sordariomycetes</taxon>
        <taxon>Sordariomycetidae</taxon>
        <taxon>Sordariales</taxon>
        <taxon>Chaetomiaceae</taxon>
        <taxon>Achaetomium</taxon>
    </lineage>
</organism>
<evidence type="ECO:0000256" key="10">
    <source>
        <dbReference type="ARBA" id="ARBA00025908"/>
    </source>
</evidence>
<evidence type="ECO:0000313" key="14">
    <source>
        <dbReference type="EMBL" id="KAK4240365.1"/>
    </source>
</evidence>
<feature type="region of interest" description="Disordered" evidence="12">
    <location>
        <begin position="232"/>
        <end position="322"/>
    </location>
</feature>
<evidence type="ECO:0000256" key="11">
    <source>
        <dbReference type="PIRNR" id="PIRNR006515"/>
    </source>
</evidence>
<dbReference type="Pfam" id="PF21800">
    <property type="entry name" value="KH_KRR1_2nd"/>
    <property type="match status" value="1"/>
</dbReference>